<reference evidence="1" key="1">
    <citation type="journal article" date="2020" name="Nature">
        <title>Giant virus diversity and host interactions through global metagenomics.</title>
        <authorList>
            <person name="Schulz F."/>
            <person name="Roux S."/>
            <person name="Paez-Espino D."/>
            <person name="Jungbluth S."/>
            <person name="Walsh D.A."/>
            <person name="Denef V.J."/>
            <person name="McMahon K.D."/>
            <person name="Konstantinidis K.T."/>
            <person name="Eloe-Fadrosh E.A."/>
            <person name="Kyrpides N.C."/>
            <person name="Woyke T."/>
        </authorList>
    </citation>
    <scope>NUCLEOTIDE SEQUENCE</scope>
    <source>
        <strain evidence="1">GVMAG-S-1101182-85</strain>
    </source>
</reference>
<evidence type="ECO:0008006" key="2">
    <source>
        <dbReference type="Google" id="ProtNLM"/>
    </source>
</evidence>
<sequence length="305" mass="35138">MDFSVDIDQLDVLYTIIDNKDEQVILQPLELDKTYDILLVIPCKGRRSLLETTVKVLKTEIAKTTLQIAIVIVEHSEVPEFREYCNAECLGWIHIPMLGGLGSPIGQFNRSLCFDIGFLYGPPRTYYMMHDNDLLVPDRFFDKVKIYLDRGSVALQPFSDRFVWQTSKEFSEKLQADLSIFYAGIDERVECTTNGYGGKGSSILVKSDLYVKVGGYDPHLFWGYAPEDQLFWNKLEYFTSIETAENPRIPFIHLWHPNAGSLNPLLRKMEGFNELIKKLDSSEVVTYIQNKSDHFKRIIDTLSKR</sequence>
<protein>
    <recommendedName>
        <fullName evidence="2">Glycosyltransferase</fullName>
    </recommendedName>
</protein>
<dbReference type="SUPFAM" id="SSF53448">
    <property type="entry name" value="Nucleotide-diphospho-sugar transferases"/>
    <property type="match status" value="1"/>
</dbReference>
<accession>A0A6C0K7P5</accession>
<organism evidence="1">
    <name type="scientific">viral metagenome</name>
    <dbReference type="NCBI Taxonomy" id="1070528"/>
    <lineage>
        <taxon>unclassified sequences</taxon>
        <taxon>metagenomes</taxon>
        <taxon>organismal metagenomes</taxon>
    </lineage>
</organism>
<dbReference type="AlphaFoldDB" id="A0A6C0K7P5"/>
<proteinExistence type="predicted"/>
<dbReference type="InterPro" id="IPR029044">
    <property type="entry name" value="Nucleotide-diphossugar_trans"/>
</dbReference>
<dbReference type="Gene3D" id="3.90.550.10">
    <property type="entry name" value="Spore Coat Polysaccharide Biosynthesis Protein SpsA, Chain A"/>
    <property type="match status" value="1"/>
</dbReference>
<dbReference type="EMBL" id="MN740830">
    <property type="protein sequence ID" value="QHU14065.1"/>
    <property type="molecule type" value="Genomic_DNA"/>
</dbReference>
<evidence type="ECO:0000313" key="1">
    <source>
        <dbReference type="EMBL" id="QHU14065.1"/>
    </source>
</evidence>
<name>A0A6C0K7P5_9ZZZZ</name>